<evidence type="ECO:0000313" key="3">
    <source>
        <dbReference type="EMBL" id="MFC4304087.1"/>
    </source>
</evidence>
<keyword evidence="1" id="KW-0521">NADP</keyword>
<comment type="caution">
    <text evidence="3">The sequence shown here is derived from an EMBL/GenBank/DDBJ whole genome shotgun (WGS) entry which is preliminary data.</text>
</comment>
<keyword evidence="2" id="KW-0560">Oxidoreductase</keyword>
<evidence type="ECO:0000256" key="2">
    <source>
        <dbReference type="ARBA" id="ARBA00023002"/>
    </source>
</evidence>
<dbReference type="InterPro" id="IPR051468">
    <property type="entry name" value="Fungal_SecMetab_SDRs"/>
</dbReference>
<evidence type="ECO:0000313" key="4">
    <source>
        <dbReference type="Proteomes" id="UP001595755"/>
    </source>
</evidence>
<dbReference type="Gene3D" id="3.40.50.720">
    <property type="entry name" value="NAD(P)-binding Rossmann-like Domain"/>
    <property type="match status" value="1"/>
</dbReference>
<dbReference type="RefSeq" id="WP_204604722.1">
    <property type="nucleotide sequence ID" value="NZ_JBHSED010000018.1"/>
</dbReference>
<dbReference type="PANTHER" id="PTHR43544:SF7">
    <property type="entry name" value="NADB-LER2"/>
    <property type="match status" value="1"/>
</dbReference>
<dbReference type="InterPro" id="IPR002347">
    <property type="entry name" value="SDR_fam"/>
</dbReference>
<sequence>MGKTACVTGADYGLGMELAAGLLARNYEVFAGRYEPTDGKGLTELKARYGGRLSTVRMDVGDDASVAEAARWIGERTNGIDLLINNAARLGDIEQTLFGTPRFQEMLDVYNVNAVGALRVTHALIPLLLRSQDKLLLNISSEAGSIGDCFRTNWFAYAMSKAALNMQTALLHNELRPRGATVLSVHPGHVATYMQGKLDEAAAYTAAEAASHILRLAEQFEQQAPDTPAFVDLLGNRLPW</sequence>
<dbReference type="Pfam" id="PF00106">
    <property type="entry name" value="adh_short"/>
    <property type="match status" value="1"/>
</dbReference>
<organism evidence="3 4">
    <name type="scientific">Cohnella boryungensis</name>
    <dbReference type="NCBI Taxonomy" id="768479"/>
    <lineage>
        <taxon>Bacteria</taxon>
        <taxon>Bacillati</taxon>
        <taxon>Bacillota</taxon>
        <taxon>Bacilli</taxon>
        <taxon>Bacillales</taxon>
        <taxon>Paenibacillaceae</taxon>
        <taxon>Cohnella</taxon>
    </lineage>
</organism>
<gene>
    <name evidence="3" type="ORF">ACFO1S_11670</name>
</gene>
<dbReference type="Proteomes" id="UP001595755">
    <property type="component" value="Unassembled WGS sequence"/>
</dbReference>
<protein>
    <submittedName>
        <fullName evidence="3">SDR family NAD(P)-dependent oxidoreductase</fullName>
    </submittedName>
</protein>
<dbReference type="SUPFAM" id="SSF51735">
    <property type="entry name" value="NAD(P)-binding Rossmann-fold domains"/>
    <property type="match status" value="1"/>
</dbReference>
<dbReference type="PRINTS" id="PR00081">
    <property type="entry name" value="GDHRDH"/>
</dbReference>
<proteinExistence type="predicted"/>
<keyword evidence="4" id="KW-1185">Reference proteome</keyword>
<reference evidence="4" key="1">
    <citation type="journal article" date="2019" name="Int. J. Syst. Evol. Microbiol.">
        <title>The Global Catalogue of Microorganisms (GCM) 10K type strain sequencing project: providing services to taxonomists for standard genome sequencing and annotation.</title>
        <authorList>
            <consortium name="The Broad Institute Genomics Platform"/>
            <consortium name="The Broad Institute Genome Sequencing Center for Infectious Disease"/>
            <person name="Wu L."/>
            <person name="Ma J."/>
        </authorList>
    </citation>
    <scope>NUCLEOTIDE SEQUENCE [LARGE SCALE GENOMIC DNA]</scope>
    <source>
        <strain evidence="4">CGMCC 4.1641</strain>
    </source>
</reference>
<evidence type="ECO:0000256" key="1">
    <source>
        <dbReference type="ARBA" id="ARBA00022857"/>
    </source>
</evidence>
<name>A0ABV8S9M8_9BACL</name>
<dbReference type="EMBL" id="JBHSED010000018">
    <property type="protein sequence ID" value="MFC4304087.1"/>
    <property type="molecule type" value="Genomic_DNA"/>
</dbReference>
<dbReference type="PANTHER" id="PTHR43544">
    <property type="entry name" value="SHORT-CHAIN DEHYDROGENASE/REDUCTASE"/>
    <property type="match status" value="1"/>
</dbReference>
<accession>A0ABV8S9M8</accession>
<dbReference type="InterPro" id="IPR036291">
    <property type="entry name" value="NAD(P)-bd_dom_sf"/>
</dbReference>